<dbReference type="EMBL" id="MLJW01007292">
    <property type="protein sequence ID" value="OIQ65487.1"/>
    <property type="molecule type" value="Genomic_DNA"/>
</dbReference>
<sequence>MTVQDQPHSVVERLTHTFSGWIKHQQELNEMRQLNASEFDRIASDLRVSPADLNELVRHGPHSADELPKLLKALGIDENDLARVEPLVLHDMERVCALCQHKRECDRDLAAGTSAEHYKEYCLNAPTIEQLGYVGHK</sequence>
<evidence type="ECO:0000313" key="1">
    <source>
        <dbReference type="EMBL" id="OIQ65487.1"/>
    </source>
</evidence>
<name>A0A1J5PCD6_9ZZZZ</name>
<proteinExistence type="predicted"/>
<reference evidence="1" key="1">
    <citation type="submission" date="2016-10" db="EMBL/GenBank/DDBJ databases">
        <title>Sequence of Gallionella enrichment culture.</title>
        <authorList>
            <person name="Poehlein A."/>
            <person name="Muehling M."/>
            <person name="Daniel R."/>
        </authorList>
    </citation>
    <scope>NUCLEOTIDE SEQUENCE</scope>
</reference>
<organism evidence="1">
    <name type="scientific">mine drainage metagenome</name>
    <dbReference type="NCBI Taxonomy" id="410659"/>
    <lineage>
        <taxon>unclassified sequences</taxon>
        <taxon>metagenomes</taxon>
        <taxon>ecological metagenomes</taxon>
    </lineage>
</organism>
<comment type="caution">
    <text evidence="1">The sequence shown here is derived from an EMBL/GenBank/DDBJ whole genome shotgun (WGS) entry which is preliminary data.</text>
</comment>
<dbReference type="AlphaFoldDB" id="A0A1J5PCD6"/>
<accession>A0A1J5PCD6</accession>
<gene>
    <name evidence="1" type="ORF">GALL_529540</name>
</gene>
<protein>
    <submittedName>
        <fullName evidence="1">Uncharacterized protein</fullName>
    </submittedName>
</protein>